<keyword evidence="2" id="KW-1185">Reference proteome</keyword>
<dbReference type="EMBL" id="JQ267518">
    <property type="protein sequence ID" value="AFE86125.1"/>
    <property type="molecule type" value="Genomic_DNA"/>
</dbReference>
<sequence length="134" mass="14826">MSTFTKEQLIEEVNYNLEHCFCSEKTKRLMEIALVSLKAEGLGQKPVGLFAKRNGTWLELCQGDTFEHPDGVPLYTAPLAPVSDSLLSELLAIAKKAADAADECAHAEWSDDSMEHSTAIADWERRAAMLQEAK</sequence>
<gene>
    <name evidence="1" type="ORF">phiKDA1_32</name>
</gene>
<evidence type="ECO:0000313" key="1">
    <source>
        <dbReference type="EMBL" id="AFE86125.1"/>
    </source>
</evidence>
<accession>A0A0A6Z584</accession>
<reference evidence="1 2" key="1">
    <citation type="submission" date="2011-12" db="EMBL/GenBank/DDBJ databases">
        <title>Genome of multiresistant Enterobacter cloacae podovirus phiKDA1 - a new EPS depolymerase producing member of phiKMV supergroup.</title>
        <authorList>
            <person name="Dabrowski K."/>
            <person name="Hejnowicz M.S."/>
            <person name="Gajewska J."/>
            <person name="Lobocka M.B."/>
        </authorList>
    </citation>
    <scope>NUCLEOTIDE SEQUENCE [LARGE SCALE GENOMIC DNA]</scope>
</reference>
<protein>
    <submittedName>
        <fullName evidence="1">Uncharacterized protein</fullName>
    </submittedName>
</protein>
<name>A0A0A6Z584_9CAUD</name>
<proteinExistence type="predicted"/>
<organism evidence="1 2">
    <name type="scientific">Enterobacter phage phiKDA1</name>
    <dbReference type="NCBI Taxonomy" id="1147139"/>
    <lineage>
        <taxon>Viruses</taxon>
        <taxon>Duplodnaviria</taxon>
        <taxon>Heunggongvirae</taxon>
        <taxon>Uroviricota</taxon>
        <taxon>Caudoviricetes</taxon>
        <taxon>Autographivirales</taxon>
        <taxon>Autoscriptoviridae</taxon>
        <taxon>Slopekvirinae</taxon>
        <taxon>Koutsourovirus</taxon>
        <taxon>Koutsourovirus Pec</taxon>
        <taxon>Koutsourovirus KDA1</taxon>
    </lineage>
</organism>
<dbReference type="Proteomes" id="UP000030740">
    <property type="component" value="Segment"/>
</dbReference>
<evidence type="ECO:0000313" key="2">
    <source>
        <dbReference type="Proteomes" id="UP000030740"/>
    </source>
</evidence>